<sequence length="241" mass="28616">MTNNIFQTLFFLARPAAGKSEIIHYLESVPLSERMERFHVGKMIPLDDFPMLWSWFEDDDLLAEMGKPRLHTDEEGYFKYPYLWDLLIKRLGLEYKKLQRDNDLEDATVIIEFSRGKEHGGYRSAFNHMDACLVNQAAIVYVDVSWEESLRKNRKRFNPDKPDSILEHGIPDKKLEHMYAETDWFEITQDSPDYLVIAGHKVPFIVFENEDDLTSKINRDFLNRLNERMNTLWHLYESVDF</sequence>
<reference evidence="1 2" key="1">
    <citation type="journal article" date="2015" name="MBio">
        <title>Genome-Resolved Metagenomic Analysis Reveals Roles for Candidate Phyla and Other Microbial Community Members in Biogeochemical Transformations in Oil Reservoirs.</title>
        <authorList>
            <person name="Hu P."/>
            <person name="Tom L."/>
            <person name="Singh A."/>
            <person name="Thomas B.C."/>
            <person name="Baker B.J."/>
            <person name="Piceno Y.M."/>
            <person name="Andersen G.L."/>
            <person name="Banfield J.F."/>
        </authorList>
    </citation>
    <scope>NUCLEOTIDE SEQUENCE [LARGE SCALE GENOMIC DNA]</scope>
    <source>
        <strain evidence="1">46_16</strain>
    </source>
</reference>
<comment type="caution">
    <text evidence="1">The sequence shown here is derived from an EMBL/GenBank/DDBJ whole genome shotgun (WGS) entry which is preliminary data.</text>
</comment>
<evidence type="ECO:0008006" key="3">
    <source>
        <dbReference type="Google" id="ProtNLM"/>
    </source>
</evidence>
<protein>
    <recommendedName>
        <fullName evidence="3">NadR/Ttd14 AAA domain-containing protein</fullName>
    </recommendedName>
</protein>
<dbReference type="EMBL" id="LGFU01000004">
    <property type="protein sequence ID" value="KUK46909.1"/>
    <property type="molecule type" value="Genomic_DNA"/>
</dbReference>
<organism evidence="1 2">
    <name type="scientific">Anaerolinea thermophila</name>
    <dbReference type="NCBI Taxonomy" id="167964"/>
    <lineage>
        <taxon>Bacteria</taxon>
        <taxon>Bacillati</taxon>
        <taxon>Chloroflexota</taxon>
        <taxon>Anaerolineae</taxon>
        <taxon>Anaerolineales</taxon>
        <taxon>Anaerolineaceae</taxon>
        <taxon>Anaerolinea</taxon>
    </lineage>
</organism>
<gene>
    <name evidence="1" type="ORF">XD73_0230</name>
</gene>
<proteinExistence type="predicted"/>
<name>A0A101FYV4_9CHLR</name>
<evidence type="ECO:0000313" key="2">
    <source>
        <dbReference type="Proteomes" id="UP000064249"/>
    </source>
</evidence>
<accession>A0A101FYV4</accession>
<dbReference type="Proteomes" id="UP000064249">
    <property type="component" value="Unassembled WGS sequence"/>
</dbReference>
<evidence type="ECO:0000313" key="1">
    <source>
        <dbReference type="EMBL" id="KUK46909.1"/>
    </source>
</evidence>
<dbReference type="AlphaFoldDB" id="A0A101FYV4"/>